<feature type="compositionally biased region" description="Acidic residues" evidence="1">
    <location>
        <begin position="331"/>
        <end position="341"/>
    </location>
</feature>
<feature type="compositionally biased region" description="Low complexity" evidence="1">
    <location>
        <begin position="74"/>
        <end position="107"/>
    </location>
</feature>
<proteinExistence type="predicted"/>
<accession>A0A090D5P1</accession>
<feature type="compositionally biased region" description="Gly residues" evidence="1">
    <location>
        <begin position="344"/>
        <end position="361"/>
    </location>
</feature>
<organism evidence="2 3">
    <name type="scientific">Podospora anserina (strain S / ATCC MYA-4624 / DSM 980 / FGSC 10383)</name>
    <name type="common">Pleurage anserina</name>
    <dbReference type="NCBI Taxonomy" id="515849"/>
    <lineage>
        <taxon>Eukaryota</taxon>
        <taxon>Fungi</taxon>
        <taxon>Dikarya</taxon>
        <taxon>Ascomycota</taxon>
        <taxon>Pezizomycotina</taxon>
        <taxon>Sordariomycetes</taxon>
        <taxon>Sordariomycetidae</taxon>
        <taxon>Sordariales</taxon>
        <taxon>Podosporaceae</taxon>
        <taxon>Podospora</taxon>
        <taxon>Podospora anserina</taxon>
    </lineage>
</organism>
<name>A0A090D5P1_PODAN</name>
<dbReference type="AlphaFoldDB" id="A0A090D5P1"/>
<sequence length="613" mass="66344">MSFLQWMRQALQQQNQQPCDQQDDECCNEEYYVEGGYDEELEREAGNVGYGYRDFISSDDDDSVMAKPARRATRAQTRAQAAAAAAASAAQNTGTAGQQQQQQTATAVSDEESEAVYESLSSSPSYSGSEEEVDQSPAQPVVVSSPNTDVSPDNSGGGRGKTPSAASGGRKTPTPSVVGSVTGPKTPPPQPPPPPGRKTPEPPKTPPGRTPGGNTPRQSTPGRGGRGGLVTPVTLGWVRKKNVVSVAGSNLGPGGDVAAAALPDVGVGGGVNAFTRTGGVLVAAAAAAAGGRSTGAAPTAESDLYWTGYVAHSARRAATEPDGLDPPADVMEMDTSDESDASFDGGGDGGGGGGGGGPGGDDGARKKKVWAEEGMRKAVRESELPAVRYDENGNVIPDLEREKNRRRLGLGEVFNDNKGFYKAVKELMQMGVFGQKETEAVVRAWREGLGLGTVGKDRKEREQWKKEWEGMKNVKWDKLNGKEYGSMKKKEWKLKGQRKGVSKLFRDKVVFGEFGTQVETAHTWWGRYGKVPTRLVREFRGTGAGCRLQGLTWEGRLTKTDFEIFLRKWLEWRYGRFMEDRGASRRKRRAQERVERREKKRLRVDWQLAFLSF</sequence>
<evidence type="ECO:0000313" key="2">
    <source>
        <dbReference type="EMBL" id="CDP26148.1"/>
    </source>
</evidence>
<dbReference type="EMBL" id="FO904937">
    <property type="protein sequence ID" value="CDP26148.1"/>
    <property type="molecule type" value="Genomic_DNA"/>
</dbReference>
<keyword evidence="3" id="KW-1185">Reference proteome</keyword>
<dbReference type="Proteomes" id="UP000001197">
    <property type="component" value="Chromosome 2"/>
</dbReference>
<reference evidence="2 3" key="1">
    <citation type="journal article" date="2008" name="Genome Biol.">
        <title>The genome sequence of the model ascomycete fungus Podospora anserina.</title>
        <authorList>
            <person name="Espagne E."/>
            <person name="Lespinet O."/>
            <person name="Malagnac F."/>
            <person name="Da Silva C."/>
            <person name="Jaillon O."/>
            <person name="Porcel B.M."/>
            <person name="Couloux A."/>
            <person name="Aury J.-M."/>
            <person name="Segurens B."/>
            <person name="Poulain J."/>
            <person name="Anthouard V."/>
            <person name="Grossetete S."/>
            <person name="Khalili H."/>
            <person name="Coppin E."/>
            <person name="Dequard-Chablat M."/>
            <person name="Picard M."/>
            <person name="Contamine V."/>
            <person name="Arnaise S."/>
            <person name="Bourdais A."/>
            <person name="Berteaux-Lecellier V."/>
            <person name="Gautheret D."/>
            <person name="de Vries R.P."/>
            <person name="Battaglia E."/>
            <person name="Coutinho P.M."/>
            <person name="Danchin E.G.J."/>
            <person name="Henrissat B."/>
            <person name="El Khoury R."/>
            <person name="Sainsard-Chanet A."/>
            <person name="Boivin A."/>
            <person name="Pinan-Lucarre B."/>
            <person name="Sellem C.H."/>
            <person name="Debuchy R."/>
            <person name="Wincker P."/>
            <person name="Weissenbach J."/>
            <person name="Silar P."/>
        </authorList>
    </citation>
    <scope>NUCLEOTIDE SEQUENCE [LARGE SCALE GENOMIC DNA]</scope>
    <source>
        <strain evidence="3">S / ATCC MYA-4624 / DSM 980 / FGSC 10383</strain>
    </source>
</reference>
<dbReference type="InParanoid" id="A0A090D5P1"/>
<feature type="region of interest" description="Disordered" evidence="1">
    <location>
        <begin position="317"/>
        <end position="369"/>
    </location>
</feature>
<feature type="compositionally biased region" description="Pro residues" evidence="1">
    <location>
        <begin position="185"/>
        <end position="209"/>
    </location>
</feature>
<evidence type="ECO:0000313" key="3">
    <source>
        <dbReference type="Proteomes" id="UP000001197"/>
    </source>
</evidence>
<reference evidence="3" key="2">
    <citation type="journal article" date="2014" name="Genetics">
        <title>Maintaining two mating types: Structure of the mating type locus and its role in heterokaryosis in Podospora anserina.</title>
        <authorList>
            <person name="Grognet P."/>
            <person name="Bidard F."/>
            <person name="Kuchly C."/>
            <person name="Tong L.C.H."/>
            <person name="Coppin E."/>
            <person name="Benkhali J.A."/>
            <person name="Couloux A."/>
            <person name="Wincker P."/>
            <person name="Debuchy R."/>
            <person name="Silar P."/>
        </authorList>
    </citation>
    <scope>GENOME REANNOTATION</scope>
    <source>
        <strain evidence="3">S / ATCC MYA-4624 / DSM 980 / FGSC 10383</strain>
    </source>
</reference>
<protein>
    <submittedName>
        <fullName evidence="2">Uncharacterized protein</fullName>
    </submittedName>
</protein>
<feature type="region of interest" description="Disordered" evidence="1">
    <location>
        <begin position="56"/>
        <end position="231"/>
    </location>
</feature>
<feature type="compositionally biased region" description="Polar residues" evidence="1">
    <location>
        <begin position="136"/>
        <end position="154"/>
    </location>
</feature>
<evidence type="ECO:0000256" key="1">
    <source>
        <dbReference type="SAM" id="MobiDB-lite"/>
    </source>
</evidence>
<feature type="compositionally biased region" description="Low complexity" evidence="1">
    <location>
        <begin position="116"/>
        <end position="128"/>
    </location>
</feature>